<proteinExistence type="predicted"/>
<name>A0A061SJF1_9CHLO</name>
<keyword evidence="3" id="KW-0418">Kinase</keyword>
<organism evidence="3">
    <name type="scientific">Tetraselmis sp. GSL018</name>
    <dbReference type="NCBI Taxonomy" id="582737"/>
    <lineage>
        <taxon>Eukaryota</taxon>
        <taxon>Viridiplantae</taxon>
        <taxon>Chlorophyta</taxon>
        <taxon>core chlorophytes</taxon>
        <taxon>Chlorodendrophyceae</taxon>
        <taxon>Chlorodendrales</taxon>
        <taxon>Chlorodendraceae</taxon>
        <taxon>Tetraselmis</taxon>
    </lineage>
</organism>
<feature type="non-terminal residue" evidence="3">
    <location>
        <position position="1"/>
    </location>
</feature>
<protein>
    <submittedName>
        <fullName evidence="3">Serine/threonine-protein kinase ULK4</fullName>
    </submittedName>
</protein>
<dbReference type="GO" id="GO:0008017">
    <property type="term" value="F:microtubule binding"/>
    <property type="evidence" value="ECO:0007669"/>
    <property type="project" value="InterPro"/>
</dbReference>
<evidence type="ECO:0000313" key="3">
    <source>
        <dbReference type="EMBL" id="JAC82846.1"/>
    </source>
</evidence>
<keyword evidence="3" id="KW-0808">Transferase</keyword>
<dbReference type="GO" id="GO:0016301">
    <property type="term" value="F:kinase activity"/>
    <property type="evidence" value="ECO:0007669"/>
    <property type="project" value="UniProtKB-KW"/>
</dbReference>
<dbReference type="SUPFAM" id="SSF48371">
    <property type="entry name" value="ARM repeat"/>
    <property type="match status" value="1"/>
</dbReference>
<reference evidence="3" key="1">
    <citation type="submission" date="2014-05" db="EMBL/GenBank/DDBJ databases">
        <title>The transcriptome of the halophilic microalga Tetraselmis sp. GSL018 isolated from the Great Salt Lake, Utah.</title>
        <authorList>
            <person name="Jinkerson R.E."/>
            <person name="D'Adamo S."/>
            <person name="Posewitz M.C."/>
        </authorList>
    </citation>
    <scope>NUCLEOTIDE SEQUENCE</scope>
    <source>
        <strain evidence="3">GSL018</strain>
    </source>
</reference>
<dbReference type="InterPro" id="IPR016024">
    <property type="entry name" value="ARM-type_fold"/>
</dbReference>
<dbReference type="InterPro" id="IPR056981">
    <property type="entry name" value="HEAT_ULK4_RUNKEL"/>
</dbReference>
<accession>A0A061SJF1</accession>
<dbReference type="EMBL" id="GBEZ01002185">
    <property type="protein sequence ID" value="JAC82846.1"/>
    <property type="molecule type" value="Transcribed_RNA"/>
</dbReference>
<dbReference type="InterPro" id="IPR056980">
    <property type="entry name" value="ARM_RUK"/>
</dbReference>
<dbReference type="GO" id="GO:0000914">
    <property type="term" value="P:phragmoplast assembly"/>
    <property type="evidence" value="ECO:0007669"/>
    <property type="project" value="InterPro"/>
</dbReference>
<dbReference type="InterPro" id="IPR044591">
    <property type="entry name" value="RUK"/>
</dbReference>
<feature type="domain" description="Serine/threonine-protein kinase ULK4/RUNKEL HEAT repeats" evidence="1">
    <location>
        <begin position="132"/>
        <end position="338"/>
    </location>
</feature>
<dbReference type="Pfam" id="PF23606">
    <property type="entry name" value="HEAT_ULK4"/>
    <property type="match status" value="1"/>
</dbReference>
<dbReference type="AlphaFoldDB" id="A0A061SJF1"/>
<dbReference type="PANTHER" id="PTHR46562:SF1">
    <property type="entry name" value="SERINE_THREONINE-PROTEIN KINASE ULK4"/>
    <property type="match status" value="1"/>
</dbReference>
<dbReference type="Gene3D" id="1.25.10.10">
    <property type="entry name" value="Leucine-rich Repeat Variant"/>
    <property type="match status" value="2"/>
</dbReference>
<dbReference type="Pfam" id="PF24970">
    <property type="entry name" value="ARM_RUK"/>
    <property type="match status" value="1"/>
</dbReference>
<evidence type="ECO:0000259" key="2">
    <source>
        <dbReference type="Pfam" id="PF24970"/>
    </source>
</evidence>
<sequence>YNPSLVPLTIERFGFRFLHSGLKDNNAKVQTAAANILNMCLLCDDLSQKAQASLAEERGLVTAVVALLDNSLATLRAKGLVSLVLLCRFSPRYLLDACNEKAVPAVERLARDKEPYIRNAVSALREEAASALTQITQQVSSELDAISRSRGSGAVRPRSGSSHLALFPVALHLLTSPVFRSAAVTPALVASLSGYLTVTCQASCNFPGAADFKTTLLHALEALSQNMEMLLEHHSAVISSLLPALASTVGAPHETGDTRFLCLKLMCDVLLLYLTEPEIYAGTRDGGGTASSSGRQIESLVQNSVMPLLPGLLSDEDPMPLYALKLLGALLEVQSSWVDAVDRQGLIPRFFEFLSLEHSNNNVHNIRLCRLVISAGNVSAETMARLGVVPKVVAVLEYAHENRVEPFLEPVLELCEELLKRDERAIRSSEASSGVSAGLVSCYDIFLDLALHPDPPLSVAAMQCQLALLSTHPRAASSGLLAAEGSGLAASVLEGPAQDNGLPRHNTQALLLKALRLALDSHAGVGGRLPVAAEHSKLLSAMNAIAEQGDKSVRLLAQETATVLKAAMRG</sequence>
<gene>
    <name evidence="3" type="primary">ULK4</name>
    <name evidence="3" type="ORF">TSPGSL018_4737</name>
</gene>
<evidence type="ECO:0000259" key="1">
    <source>
        <dbReference type="Pfam" id="PF23606"/>
    </source>
</evidence>
<feature type="domain" description="RUNKEL ARM-repeat" evidence="2">
    <location>
        <begin position="346"/>
        <end position="430"/>
    </location>
</feature>
<dbReference type="PANTHER" id="PTHR46562">
    <property type="entry name" value="SERINE/THREONINE-KINASE ULK4-LIKE PROTEIN-RELATED"/>
    <property type="match status" value="1"/>
</dbReference>
<dbReference type="InterPro" id="IPR011989">
    <property type="entry name" value="ARM-like"/>
</dbReference>